<name>A0ABR0GS57_9PEZI</name>
<sequence>MCLNLFGKQGKAGLKIVDAKFPCRKVLQAGMDGAQDAADAAFLCLDLPELPGEHDDISIVFEDEAERDKLAACLPAPVKGGSRLIPRDEGVEGVSGIHDGGAFKDQNKKGFKRLFIRSHEIYPLNLIS</sequence>
<evidence type="ECO:0000313" key="3">
    <source>
        <dbReference type="Proteomes" id="UP001323405"/>
    </source>
</evidence>
<dbReference type="GeneID" id="87902753"/>
<dbReference type="RefSeq" id="XP_062747542.1">
    <property type="nucleotide sequence ID" value="XM_062883204.1"/>
</dbReference>
<evidence type="ECO:0000259" key="1">
    <source>
        <dbReference type="Pfam" id="PF24589"/>
    </source>
</evidence>
<protein>
    <recommendedName>
        <fullName evidence="1">DUF7614 domain-containing protein</fullName>
    </recommendedName>
</protein>
<evidence type="ECO:0000313" key="2">
    <source>
        <dbReference type="EMBL" id="KAK4658570.1"/>
    </source>
</evidence>
<dbReference type="EMBL" id="JAFFHA010000002">
    <property type="protein sequence ID" value="KAK4658570.1"/>
    <property type="molecule type" value="Genomic_DNA"/>
</dbReference>
<dbReference type="Pfam" id="PF24589">
    <property type="entry name" value="DUF7614"/>
    <property type="match status" value="1"/>
</dbReference>
<comment type="caution">
    <text evidence="2">The sequence shown here is derived from an EMBL/GenBank/DDBJ whole genome shotgun (WGS) entry which is preliminary data.</text>
</comment>
<accession>A0ABR0GS57</accession>
<reference evidence="2 3" key="1">
    <citation type="journal article" date="2023" name="bioRxiv">
        <title>High-quality genome assemblies of four members of thePodospora anserinaspecies complex.</title>
        <authorList>
            <person name="Ament-Velasquez S.L."/>
            <person name="Vogan A.A."/>
            <person name="Wallerman O."/>
            <person name="Hartmann F."/>
            <person name="Gautier V."/>
            <person name="Silar P."/>
            <person name="Giraud T."/>
            <person name="Johannesson H."/>
        </authorList>
    </citation>
    <scope>NUCLEOTIDE SEQUENCE [LARGE SCALE GENOMIC DNA]</scope>
    <source>
        <strain evidence="2 3">CBS 415.72m</strain>
    </source>
</reference>
<proteinExistence type="predicted"/>
<keyword evidence="3" id="KW-1185">Reference proteome</keyword>
<dbReference type="InterPro" id="IPR056033">
    <property type="entry name" value="DUF7614"/>
</dbReference>
<feature type="domain" description="DUF7614" evidence="1">
    <location>
        <begin position="5"/>
        <end position="75"/>
    </location>
</feature>
<gene>
    <name evidence="2" type="ORF">QC762_0029310</name>
</gene>
<dbReference type="Proteomes" id="UP001323405">
    <property type="component" value="Unassembled WGS sequence"/>
</dbReference>
<organism evidence="2 3">
    <name type="scientific">Podospora pseudocomata</name>
    <dbReference type="NCBI Taxonomy" id="2093779"/>
    <lineage>
        <taxon>Eukaryota</taxon>
        <taxon>Fungi</taxon>
        <taxon>Dikarya</taxon>
        <taxon>Ascomycota</taxon>
        <taxon>Pezizomycotina</taxon>
        <taxon>Sordariomycetes</taxon>
        <taxon>Sordariomycetidae</taxon>
        <taxon>Sordariales</taxon>
        <taxon>Podosporaceae</taxon>
        <taxon>Podospora</taxon>
    </lineage>
</organism>